<keyword evidence="5" id="KW-0472">Membrane</keyword>
<sequence>MYNYGKSTPRIGDEDREGPVHVRAVFGQNIGENPVPTETSDRTHAPFVVFEDPDSGMRIGLNKDSLSLGLLALAAPGGGKTNLFRMILARLLATIAPGDVIIILDTKGDYFAEFGSRIPAENRVVVGSGSCYQSVTAYHNIFAEIMPRGNDGRLVYTGRDCDVDALEMTEHLFQQMKSETQPVFPAMAEQISAAVMIYFMRTYWRDRPSMLNNRQLVDYLQSAETEDLIRILELEYMKDQRSCISYIKGKGNQTQGVLSYIGAVFRKIFIGPFAQSCPEREFSMREIVTGRQTKVVFIEYDLIRGNTLAPMYGLLCDQGMKYGLGGRGGQRKNVYLLLDEWALLSELKYAGLALSFGRTQGLKLMAGLQNISAIENIYGEAGAKNILAGFQNIFAFKITDHETRRFMVDRLGENYQNLSFRAGLKDLSIQRSGHAVEEWDLMALEKGQAVVTLADRKPFLFKLPLYQ</sequence>
<evidence type="ECO:0000313" key="7">
    <source>
        <dbReference type="EMBL" id="HJC14771.1"/>
    </source>
</evidence>
<evidence type="ECO:0000256" key="5">
    <source>
        <dbReference type="ARBA" id="ARBA00023136"/>
    </source>
</evidence>
<evidence type="ECO:0000259" key="6">
    <source>
        <dbReference type="Pfam" id="PF10412"/>
    </source>
</evidence>
<dbReference type="InterPro" id="IPR019476">
    <property type="entry name" value="T4SS_TraD_DNA-bd"/>
</dbReference>
<evidence type="ECO:0000256" key="1">
    <source>
        <dbReference type="ARBA" id="ARBA00004651"/>
    </source>
</evidence>
<organism evidence="7 8">
    <name type="scientific">Candidatus Fusicatenibacter intestinigallinarum</name>
    <dbReference type="NCBI Taxonomy" id="2838598"/>
    <lineage>
        <taxon>Bacteria</taxon>
        <taxon>Bacillati</taxon>
        <taxon>Bacillota</taxon>
        <taxon>Clostridia</taxon>
        <taxon>Lachnospirales</taxon>
        <taxon>Lachnospiraceae</taxon>
        <taxon>Fusicatenibacter</taxon>
    </lineage>
</organism>
<evidence type="ECO:0000256" key="2">
    <source>
        <dbReference type="ARBA" id="ARBA00022475"/>
    </source>
</evidence>
<dbReference type="PANTHER" id="PTHR37937">
    <property type="entry name" value="CONJUGATIVE TRANSFER: DNA TRANSPORT"/>
    <property type="match status" value="1"/>
</dbReference>
<feature type="domain" description="Type IV secretion system coupling protein TraD DNA-binding" evidence="6">
    <location>
        <begin position="71"/>
        <end position="414"/>
    </location>
</feature>
<dbReference type="InterPro" id="IPR027417">
    <property type="entry name" value="P-loop_NTPase"/>
</dbReference>
<dbReference type="GO" id="GO:0005886">
    <property type="term" value="C:plasma membrane"/>
    <property type="evidence" value="ECO:0007669"/>
    <property type="project" value="UniProtKB-SubCell"/>
</dbReference>
<dbReference type="Gene3D" id="3.40.50.300">
    <property type="entry name" value="P-loop containing nucleotide triphosphate hydrolases"/>
    <property type="match status" value="2"/>
</dbReference>
<protein>
    <submittedName>
        <fullName evidence="7">Type IV secretion system DNA-binding domain-containing protein</fullName>
    </submittedName>
</protein>
<comment type="caution">
    <text evidence="7">The sequence shown here is derived from an EMBL/GenBank/DDBJ whole genome shotgun (WGS) entry which is preliminary data.</text>
</comment>
<dbReference type="PANTHER" id="PTHR37937:SF1">
    <property type="entry name" value="CONJUGATIVE TRANSFER: DNA TRANSPORT"/>
    <property type="match status" value="1"/>
</dbReference>
<dbReference type="EMBL" id="DWWU01000012">
    <property type="protein sequence ID" value="HJC14771.1"/>
    <property type="molecule type" value="Genomic_DNA"/>
</dbReference>
<evidence type="ECO:0000313" key="8">
    <source>
        <dbReference type="Proteomes" id="UP000823849"/>
    </source>
</evidence>
<dbReference type="Pfam" id="PF10412">
    <property type="entry name" value="TrwB_AAD_bind"/>
    <property type="match status" value="1"/>
</dbReference>
<name>A0A9D2SLB2_9FIRM</name>
<dbReference type="SUPFAM" id="SSF52540">
    <property type="entry name" value="P-loop containing nucleoside triphosphate hydrolases"/>
    <property type="match status" value="1"/>
</dbReference>
<evidence type="ECO:0000256" key="4">
    <source>
        <dbReference type="ARBA" id="ARBA00022989"/>
    </source>
</evidence>
<dbReference type="CDD" id="cd01127">
    <property type="entry name" value="TrwB_TraG_TraD_VirD4"/>
    <property type="match status" value="1"/>
</dbReference>
<proteinExistence type="predicted"/>
<keyword evidence="2" id="KW-1003">Cell membrane</keyword>
<reference evidence="7" key="2">
    <citation type="submission" date="2021-04" db="EMBL/GenBank/DDBJ databases">
        <authorList>
            <person name="Gilroy R."/>
        </authorList>
    </citation>
    <scope>NUCLEOTIDE SEQUENCE</scope>
    <source>
        <strain evidence="7">CHK185-5351</strain>
    </source>
</reference>
<dbReference type="AlphaFoldDB" id="A0A9D2SLB2"/>
<dbReference type="GO" id="GO:0003677">
    <property type="term" value="F:DNA binding"/>
    <property type="evidence" value="ECO:0007669"/>
    <property type="project" value="UniProtKB-KW"/>
</dbReference>
<reference evidence="7" key="1">
    <citation type="journal article" date="2021" name="PeerJ">
        <title>Extensive microbial diversity within the chicken gut microbiome revealed by metagenomics and culture.</title>
        <authorList>
            <person name="Gilroy R."/>
            <person name="Ravi A."/>
            <person name="Getino M."/>
            <person name="Pursley I."/>
            <person name="Horton D.L."/>
            <person name="Alikhan N.F."/>
            <person name="Baker D."/>
            <person name="Gharbi K."/>
            <person name="Hall N."/>
            <person name="Watson M."/>
            <person name="Adriaenssens E.M."/>
            <person name="Foster-Nyarko E."/>
            <person name="Jarju S."/>
            <person name="Secka A."/>
            <person name="Antonio M."/>
            <person name="Oren A."/>
            <person name="Chaudhuri R.R."/>
            <person name="La Ragione R."/>
            <person name="Hildebrand F."/>
            <person name="Pallen M.J."/>
        </authorList>
    </citation>
    <scope>NUCLEOTIDE SEQUENCE</scope>
    <source>
        <strain evidence="7">CHK185-5351</strain>
    </source>
</reference>
<keyword evidence="7" id="KW-0238">DNA-binding</keyword>
<dbReference type="Proteomes" id="UP000823849">
    <property type="component" value="Unassembled WGS sequence"/>
</dbReference>
<dbReference type="InterPro" id="IPR051539">
    <property type="entry name" value="T4SS-coupling_protein"/>
</dbReference>
<accession>A0A9D2SLB2</accession>
<keyword evidence="4" id="KW-1133">Transmembrane helix</keyword>
<comment type="subcellular location">
    <subcellularLocation>
        <location evidence="1">Cell membrane</location>
        <topology evidence="1">Multi-pass membrane protein</topology>
    </subcellularLocation>
</comment>
<keyword evidence="3" id="KW-0812">Transmembrane</keyword>
<evidence type="ECO:0000256" key="3">
    <source>
        <dbReference type="ARBA" id="ARBA00022692"/>
    </source>
</evidence>
<gene>
    <name evidence="7" type="ORF">H9705_02925</name>
</gene>